<dbReference type="OMA" id="ATCWQYF"/>
<sequence length="679" mass="75515">MANKRREQVMARMKKMQKNFIHENSKLFESTNTELPNAGAASDMDVREDADAVPGFPTAVGPKRSASSANNTHRETCILCQEEQEILHDGRAMVLAALVQKSTVLSKSRGESIKDPDNHDPLFMSSTLITGAHTSTCGHVMHADCWQGYFDAVLVRERRQAMRFRHHISYNVNKMEFLCPLCQSLSNTVIPLIPHVSTLLKSSAHFSDSVTNMLRKFSTDVYSIGLGVHPDDENERVPVMAWSTCAYTIMTIEQCLRQEEKPLFGTLSSRQADCLSSLVKFAAVSSQVITSDIIRKHCVTLLSAVVCESADKRLRETPCILNMDLFHHLVALCLSLPTLYSEEESSHMMTRIPSAGLNDLHLLKLTFAGHLVQVILTADLEVEENGMDVSMDEEATKVLEIFLRLRQLAGIQPSGLTPSAHLVQAHIKNASLPFLRCTALFFHYLSGVTPPEALLIEQCGEEFELLCQYLSLPCIISSHFNQGEILTHLVDSWCTDEVTKQKLEASASCSLTGVIKYPIEINGLMPLPQDYSELITKVSTFTCPKSEGDDSRAPTMCLVCGTMLCSQSYCCQTEMDDTTVGAATAHAHSCGAGTGIFLRVRECQVLLMSGRTKGCFFAPPYLDDYGETDQGLRRGNPLHLCAERYESLQRCWLYHNIPEKVAHVLESNANLMSIEWQHL</sequence>
<keyword evidence="1" id="KW-0833">Ubl conjugation pathway</keyword>
<reference evidence="5" key="3">
    <citation type="submission" date="2015-06" db="UniProtKB">
        <authorList>
            <consortium name="EnsemblMetazoa"/>
        </authorList>
    </citation>
    <scope>IDENTIFICATION</scope>
</reference>
<dbReference type="GO" id="GO:0005737">
    <property type="term" value="C:cytoplasm"/>
    <property type="evidence" value="ECO:0007669"/>
    <property type="project" value="TreeGrafter"/>
</dbReference>
<keyword evidence="1" id="KW-0479">Metal-binding</keyword>
<dbReference type="PANTHER" id="PTHR21497">
    <property type="entry name" value="UBIQUITIN LIGASE E3 ALPHA-RELATED"/>
    <property type="match status" value="1"/>
</dbReference>
<accession>R7TBG8</accession>
<organism evidence="4">
    <name type="scientific">Capitella teleta</name>
    <name type="common">Polychaete worm</name>
    <dbReference type="NCBI Taxonomy" id="283909"/>
    <lineage>
        <taxon>Eukaryota</taxon>
        <taxon>Metazoa</taxon>
        <taxon>Spiralia</taxon>
        <taxon>Lophotrochozoa</taxon>
        <taxon>Annelida</taxon>
        <taxon>Polychaeta</taxon>
        <taxon>Sedentaria</taxon>
        <taxon>Scolecida</taxon>
        <taxon>Capitellidae</taxon>
        <taxon>Capitella</taxon>
    </lineage>
</organism>
<proteinExistence type="inferred from homology"/>
<evidence type="ECO:0000259" key="3">
    <source>
        <dbReference type="Pfam" id="PF18995"/>
    </source>
</evidence>
<dbReference type="GO" id="GO:0016567">
    <property type="term" value="P:protein ubiquitination"/>
    <property type="evidence" value="ECO:0007669"/>
    <property type="project" value="UniProtKB-UniRule"/>
</dbReference>
<dbReference type="EMBL" id="AMQN01015156">
    <property type="status" value="NOT_ANNOTATED_CDS"/>
    <property type="molecule type" value="Genomic_DNA"/>
</dbReference>
<dbReference type="UniPathway" id="UPA00143"/>
<dbReference type="PANTHER" id="PTHR21497:SF24">
    <property type="entry name" value="E3 UBIQUITIN-PROTEIN LIGASE UBR1"/>
    <property type="match status" value="1"/>
</dbReference>
<comment type="similarity">
    <text evidence="1">Belongs to the E3 ubiquitin-protein ligase UBR1-like family.</text>
</comment>
<comment type="catalytic activity">
    <reaction evidence="1">
        <text>S-ubiquitinyl-[E2 ubiquitin-conjugating enzyme]-L-cysteine + [acceptor protein]-L-lysine = [E2 ubiquitin-conjugating enzyme]-L-cysteine + N(6)-ubiquitinyl-[acceptor protein]-L-lysine.</text>
        <dbReference type="EC" id="2.3.2.27"/>
    </reaction>
</comment>
<dbReference type="AlphaFoldDB" id="R7TBG8"/>
<dbReference type="OrthoDB" id="26387at2759"/>
<evidence type="ECO:0000256" key="2">
    <source>
        <dbReference type="SAM" id="MobiDB-lite"/>
    </source>
</evidence>
<dbReference type="GO" id="GO:0071596">
    <property type="term" value="P:ubiquitin-dependent protein catabolic process via the N-end rule pathway"/>
    <property type="evidence" value="ECO:0007669"/>
    <property type="project" value="UniProtKB-UniRule"/>
</dbReference>
<keyword evidence="1" id="KW-0862">Zinc</keyword>
<gene>
    <name evidence="4" type="ORF">CAPTEDRAFT_195788</name>
</gene>
<evidence type="ECO:0000313" key="5">
    <source>
        <dbReference type="EnsemblMetazoa" id="CapteP195788"/>
    </source>
</evidence>
<dbReference type="InterPro" id="IPR044046">
    <property type="entry name" value="E3_ligase_UBR-like_C"/>
</dbReference>
<reference evidence="6" key="1">
    <citation type="submission" date="2012-12" db="EMBL/GenBank/DDBJ databases">
        <authorList>
            <person name="Hellsten U."/>
            <person name="Grimwood J."/>
            <person name="Chapman J.A."/>
            <person name="Shapiro H."/>
            <person name="Aerts A."/>
            <person name="Otillar R.P."/>
            <person name="Terry A.Y."/>
            <person name="Boore J.L."/>
            <person name="Simakov O."/>
            <person name="Marletaz F."/>
            <person name="Cho S.-J."/>
            <person name="Edsinger-Gonzales E."/>
            <person name="Havlak P."/>
            <person name="Kuo D.-H."/>
            <person name="Larsson T."/>
            <person name="Lv J."/>
            <person name="Arendt D."/>
            <person name="Savage R."/>
            <person name="Osoegawa K."/>
            <person name="de Jong P."/>
            <person name="Lindberg D.R."/>
            <person name="Seaver E.C."/>
            <person name="Weisblat D.A."/>
            <person name="Putnam N.H."/>
            <person name="Grigoriev I.V."/>
            <person name="Rokhsar D.S."/>
        </authorList>
    </citation>
    <scope>NUCLEOTIDE SEQUENCE</scope>
    <source>
        <strain evidence="6">I ESC-2004</strain>
    </source>
</reference>
<evidence type="ECO:0000256" key="1">
    <source>
        <dbReference type="RuleBase" id="RU366018"/>
    </source>
</evidence>
<name>R7TBG8_CAPTE</name>
<reference evidence="4 6" key="2">
    <citation type="journal article" date="2013" name="Nature">
        <title>Insights into bilaterian evolution from three spiralian genomes.</title>
        <authorList>
            <person name="Simakov O."/>
            <person name="Marletaz F."/>
            <person name="Cho S.J."/>
            <person name="Edsinger-Gonzales E."/>
            <person name="Havlak P."/>
            <person name="Hellsten U."/>
            <person name="Kuo D.H."/>
            <person name="Larsson T."/>
            <person name="Lv J."/>
            <person name="Arendt D."/>
            <person name="Savage R."/>
            <person name="Osoegawa K."/>
            <person name="de Jong P."/>
            <person name="Grimwood J."/>
            <person name="Chapman J.A."/>
            <person name="Shapiro H."/>
            <person name="Aerts A."/>
            <person name="Otillar R.P."/>
            <person name="Terry A.Y."/>
            <person name="Boore J.L."/>
            <person name="Grigoriev I.V."/>
            <person name="Lindberg D.R."/>
            <person name="Seaver E.C."/>
            <person name="Weisblat D.A."/>
            <person name="Putnam N.H."/>
            <person name="Rokhsar D.S."/>
        </authorList>
    </citation>
    <scope>NUCLEOTIDE SEQUENCE</scope>
    <source>
        <strain evidence="4 6">I ESC-2004</strain>
    </source>
</reference>
<dbReference type="GO" id="GO:0008270">
    <property type="term" value="F:zinc ion binding"/>
    <property type="evidence" value="ECO:0007669"/>
    <property type="project" value="UniProtKB-UniRule"/>
</dbReference>
<dbReference type="EMBL" id="KB311660">
    <property type="protein sequence ID" value="ELT88827.1"/>
    <property type="molecule type" value="Genomic_DNA"/>
</dbReference>
<keyword evidence="6" id="KW-1185">Reference proteome</keyword>
<keyword evidence="1" id="KW-0808">Transferase</keyword>
<dbReference type="EC" id="2.3.2.27" evidence="1"/>
<dbReference type="GO" id="GO:0000151">
    <property type="term" value="C:ubiquitin ligase complex"/>
    <property type="evidence" value="ECO:0007669"/>
    <property type="project" value="TreeGrafter"/>
</dbReference>
<dbReference type="Pfam" id="PF18995">
    <property type="entry name" value="PRT6_C"/>
    <property type="match status" value="1"/>
</dbReference>
<comment type="function">
    <text evidence="1">Ubiquitin ligase protein which is a component of the N-end rule pathway. Recognizes and binds to proteins bearing specific N-terminal residues that are destabilizing according to the N-end rule, leading to their ubiquitination and subsequent degradation.</text>
</comment>
<evidence type="ECO:0000313" key="4">
    <source>
        <dbReference type="EMBL" id="ELT88827.1"/>
    </source>
</evidence>
<dbReference type="EnsemblMetazoa" id="CapteT195788">
    <property type="protein sequence ID" value="CapteP195788"/>
    <property type="gene ID" value="CapteG195788"/>
</dbReference>
<dbReference type="STRING" id="283909.R7TBG8"/>
<dbReference type="HOGENOM" id="CLU_001801_0_0_1"/>
<comment type="pathway">
    <text evidence="1">Protein modification; protein ubiquitination.</text>
</comment>
<protein>
    <recommendedName>
        <fullName evidence="1">E3 ubiquitin-protein ligase</fullName>
        <ecNumber evidence="1">2.3.2.27</ecNumber>
    </recommendedName>
</protein>
<dbReference type="Proteomes" id="UP000014760">
    <property type="component" value="Unassembled WGS sequence"/>
</dbReference>
<keyword evidence="1" id="KW-0863">Zinc-finger</keyword>
<dbReference type="GO" id="GO:0061630">
    <property type="term" value="F:ubiquitin protein ligase activity"/>
    <property type="evidence" value="ECO:0007669"/>
    <property type="project" value="UniProtKB-UniRule"/>
</dbReference>
<feature type="region of interest" description="Disordered" evidence="2">
    <location>
        <begin position="51"/>
        <end position="72"/>
    </location>
</feature>
<feature type="domain" description="E3 ubiquitin-protein ligase UBR-like C-terminal" evidence="3">
    <location>
        <begin position="221"/>
        <end position="653"/>
    </location>
</feature>
<dbReference type="InterPro" id="IPR039164">
    <property type="entry name" value="UBR1-like"/>
</dbReference>
<evidence type="ECO:0000313" key="6">
    <source>
        <dbReference type="Proteomes" id="UP000014760"/>
    </source>
</evidence>